<feature type="domain" description="DUF6534" evidence="2">
    <location>
        <begin position="165"/>
        <end position="244"/>
    </location>
</feature>
<dbReference type="EMBL" id="JARJCW010000021">
    <property type="protein sequence ID" value="KAJ7213573.1"/>
    <property type="molecule type" value="Genomic_DNA"/>
</dbReference>
<keyword evidence="4" id="KW-1185">Reference proteome</keyword>
<feature type="transmembrane region" description="Helical" evidence="1">
    <location>
        <begin position="122"/>
        <end position="143"/>
    </location>
</feature>
<feature type="transmembrane region" description="Helical" evidence="1">
    <location>
        <begin position="12"/>
        <end position="35"/>
    </location>
</feature>
<proteinExistence type="predicted"/>
<evidence type="ECO:0000259" key="2">
    <source>
        <dbReference type="Pfam" id="PF20152"/>
    </source>
</evidence>
<keyword evidence="1" id="KW-1133">Transmembrane helix</keyword>
<sequence>MSTPDVPTTLGAMLIGGFFASMLSGIVSMQTLTYIRTYTSDPKALKYLVLSVWFLDTVHTALIWAAMWIYVIGNFGSASKINDIPCCIVHQVHFIDGRYNGKQHVAQSQAVVAKNWYMASSVMLLALLRLAAASVSTAMMLQYKGFDQFKLHARWVFTLGLSVSSTVDILVTAFLVYLFHLNKLESGPLNHVIDKLMVYAFETGSLTCLGAIVSMICWVTMENLVFLGLHFAIGKLYATSLLVTYVHLVSAMAQSFYRPVHRLNTRNNIRRAVSNTSGERGGALFLETRPSGKDTSLPYFADPSSPRSLRGKPLTEVQINVERSVQYDRERTSIDSVEIAK</sequence>
<protein>
    <recommendedName>
        <fullName evidence="2">DUF6534 domain-containing protein</fullName>
    </recommendedName>
</protein>
<evidence type="ECO:0000256" key="1">
    <source>
        <dbReference type="SAM" id="Phobius"/>
    </source>
</evidence>
<evidence type="ECO:0000313" key="3">
    <source>
        <dbReference type="EMBL" id="KAJ7213573.1"/>
    </source>
</evidence>
<feature type="transmembrane region" description="Helical" evidence="1">
    <location>
        <begin position="199"/>
        <end position="224"/>
    </location>
</feature>
<dbReference type="PANTHER" id="PTHR40465">
    <property type="entry name" value="CHROMOSOME 1, WHOLE GENOME SHOTGUN SEQUENCE"/>
    <property type="match status" value="1"/>
</dbReference>
<evidence type="ECO:0000313" key="4">
    <source>
        <dbReference type="Proteomes" id="UP001219525"/>
    </source>
</evidence>
<feature type="transmembrane region" description="Helical" evidence="1">
    <location>
        <begin position="155"/>
        <end position="179"/>
    </location>
</feature>
<keyword evidence="1" id="KW-0812">Transmembrane</keyword>
<gene>
    <name evidence="3" type="ORF">GGX14DRAFT_563891</name>
</gene>
<reference evidence="3" key="1">
    <citation type="submission" date="2023-03" db="EMBL/GenBank/DDBJ databases">
        <title>Massive genome expansion in bonnet fungi (Mycena s.s.) driven by repeated elements and novel gene families across ecological guilds.</title>
        <authorList>
            <consortium name="Lawrence Berkeley National Laboratory"/>
            <person name="Harder C.B."/>
            <person name="Miyauchi S."/>
            <person name="Viragh M."/>
            <person name="Kuo A."/>
            <person name="Thoen E."/>
            <person name="Andreopoulos B."/>
            <person name="Lu D."/>
            <person name="Skrede I."/>
            <person name="Drula E."/>
            <person name="Henrissat B."/>
            <person name="Morin E."/>
            <person name="Kohler A."/>
            <person name="Barry K."/>
            <person name="LaButti K."/>
            <person name="Morin E."/>
            <person name="Salamov A."/>
            <person name="Lipzen A."/>
            <person name="Mereny Z."/>
            <person name="Hegedus B."/>
            <person name="Baldrian P."/>
            <person name="Stursova M."/>
            <person name="Weitz H."/>
            <person name="Taylor A."/>
            <person name="Grigoriev I.V."/>
            <person name="Nagy L.G."/>
            <person name="Martin F."/>
            <person name="Kauserud H."/>
        </authorList>
    </citation>
    <scope>NUCLEOTIDE SEQUENCE</scope>
    <source>
        <strain evidence="3">9144</strain>
    </source>
</reference>
<feature type="transmembrane region" description="Helical" evidence="1">
    <location>
        <begin position="236"/>
        <end position="257"/>
    </location>
</feature>
<organism evidence="3 4">
    <name type="scientific">Mycena pura</name>
    <dbReference type="NCBI Taxonomy" id="153505"/>
    <lineage>
        <taxon>Eukaryota</taxon>
        <taxon>Fungi</taxon>
        <taxon>Dikarya</taxon>
        <taxon>Basidiomycota</taxon>
        <taxon>Agaricomycotina</taxon>
        <taxon>Agaricomycetes</taxon>
        <taxon>Agaricomycetidae</taxon>
        <taxon>Agaricales</taxon>
        <taxon>Marasmiineae</taxon>
        <taxon>Mycenaceae</taxon>
        <taxon>Mycena</taxon>
    </lineage>
</organism>
<keyword evidence="1" id="KW-0472">Membrane</keyword>
<dbReference type="PANTHER" id="PTHR40465:SF1">
    <property type="entry name" value="DUF6534 DOMAIN-CONTAINING PROTEIN"/>
    <property type="match status" value="1"/>
</dbReference>
<feature type="transmembrane region" description="Helical" evidence="1">
    <location>
        <begin position="47"/>
        <end position="71"/>
    </location>
</feature>
<comment type="caution">
    <text evidence="3">The sequence shown here is derived from an EMBL/GenBank/DDBJ whole genome shotgun (WGS) entry which is preliminary data.</text>
</comment>
<dbReference type="Proteomes" id="UP001219525">
    <property type="component" value="Unassembled WGS sequence"/>
</dbReference>
<dbReference type="AlphaFoldDB" id="A0AAD6YCJ5"/>
<dbReference type="Pfam" id="PF20152">
    <property type="entry name" value="DUF6534"/>
    <property type="match status" value="1"/>
</dbReference>
<accession>A0AAD6YCJ5</accession>
<dbReference type="InterPro" id="IPR045339">
    <property type="entry name" value="DUF6534"/>
</dbReference>
<name>A0AAD6YCJ5_9AGAR</name>